<dbReference type="EMBL" id="CAXLJM020000017">
    <property type="protein sequence ID" value="CAL8083855.1"/>
    <property type="molecule type" value="Genomic_DNA"/>
</dbReference>
<name>A0ABP1PZR0_9HEXA</name>
<reference evidence="2 3" key="1">
    <citation type="submission" date="2024-08" db="EMBL/GenBank/DDBJ databases">
        <authorList>
            <person name="Cucini C."/>
            <person name="Frati F."/>
        </authorList>
    </citation>
    <scope>NUCLEOTIDE SEQUENCE [LARGE SCALE GENOMIC DNA]</scope>
</reference>
<protein>
    <submittedName>
        <fullName evidence="2">Uncharacterized protein</fullName>
    </submittedName>
</protein>
<comment type="caution">
    <text evidence="2">The sequence shown here is derived from an EMBL/GenBank/DDBJ whole genome shotgun (WGS) entry which is preliminary data.</text>
</comment>
<feature type="transmembrane region" description="Helical" evidence="1">
    <location>
        <begin position="52"/>
        <end position="73"/>
    </location>
</feature>
<evidence type="ECO:0000313" key="3">
    <source>
        <dbReference type="Proteomes" id="UP001642540"/>
    </source>
</evidence>
<keyword evidence="1" id="KW-1133">Transmembrane helix</keyword>
<evidence type="ECO:0000256" key="1">
    <source>
        <dbReference type="SAM" id="Phobius"/>
    </source>
</evidence>
<sequence length="164" mass="18563">MPFLQKKHDKNTENNTQTFSAILIVTVVIQFIYSPCLLNWVKNYNIRNCKYWQLLTIVTSIIYVTCVASGVAGHFPGTGYTMIVVFTIFKVYELAAVYAFIKDIERHGIPITSVASPISPMTQSEIVLSYVVATDLPPSYIETQNCLEWVEPPPPFYEDVLKST</sequence>
<dbReference type="Proteomes" id="UP001642540">
    <property type="component" value="Unassembled WGS sequence"/>
</dbReference>
<organism evidence="2 3">
    <name type="scientific">Orchesella dallaii</name>
    <dbReference type="NCBI Taxonomy" id="48710"/>
    <lineage>
        <taxon>Eukaryota</taxon>
        <taxon>Metazoa</taxon>
        <taxon>Ecdysozoa</taxon>
        <taxon>Arthropoda</taxon>
        <taxon>Hexapoda</taxon>
        <taxon>Collembola</taxon>
        <taxon>Entomobryomorpha</taxon>
        <taxon>Entomobryoidea</taxon>
        <taxon>Orchesellidae</taxon>
        <taxon>Orchesellinae</taxon>
        <taxon>Orchesella</taxon>
    </lineage>
</organism>
<accession>A0ABP1PZR0</accession>
<proteinExistence type="predicted"/>
<keyword evidence="1" id="KW-0812">Transmembrane</keyword>
<feature type="transmembrane region" description="Helical" evidence="1">
    <location>
        <begin position="20"/>
        <end position="40"/>
    </location>
</feature>
<gene>
    <name evidence="2" type="ORF">ODALV1_LOCUS5617</name>
</gene>
<feature type="transmembrane region" description="Helical" evidence="1">
    <location>
        <begin position="79"/>
        <end position="101"/>
    </location>
</feature>
<keyword evidence="3" id="KW-1185">Reference proteome</keyword>
<keyword evidence="1" id="KW-0472">Membrane</keyword>
<evidence type="ECO:0000313" key="2">
    <source>
        <dbReference type="EMBL" id="CAL8083855.1"/>
    </source>
</evidence>